<evidence type="ECO:0000313" key="2">
    <source>
        <dbReference type="EMBL" id="HIS31420.1"/>
    </source>
</evidence>
<dbReference type="Proteomes" id="UP000823935">
    <property type="component" value="Unassembled WGS sequence"/>
</dbReference>
<reference evidence="2" key="1">
    <citation type="submission" date="2020-10" db="EMBL/GenBank/DDBJ databases">
        <authorList>
            <person name="Gilroy R."/>
        </authorList>
    </citation>
    <scope>NUCLEOTIDE SEQUENCE</scope>
    <source>
        <strain evidence="2">CHK190-19873</strain>
    </source>
</reference>
<keyword evidence="1" id="KW-0812">Transmembrane</keyword>
<organism evidence="2 3">
    <name type="scientific">Candidatus Limivivens intestinipullorum</name>
    <dbReference type="NCBI Taxonomy" id="2840858"/>
    <lineage>
        <taxon>Bacteria</taxon>
        <taxon>Bacillati</taxon>
        <taxon>Bacillota</taxon>
        <taxon>Clostridia</taxon>
        <taxon>Lachnospirales</taxon>
        <taxon>Lachnospiraceae</taxon>
        <taxon>Lachnospiraceae incertae sedis</taxon>
        <taxon>Candidatus Limivivens</taxon>
    </lineage>
</organism>
<sequence>MRALRQTIASLQTEGWRMENHTLSGKETYLRGVLFSLPFLLLAGGMYRVYLLDRAILLDHTTMILLAAVAVSLPIHEALHGLGWKIMGRLEKGDICFLFRHGLPMCSCKAVLPARAYLTGVLLPFMVLGGGSFLFLIVYPGSVSLLTALVNLTLPGADLVIAYKILRSDAVLVADSPDSAGFVGLCR</sequence>
<dbReference type="InterPro" id="IPR021683">
    <property type="entry name" value="DUF3267"/>
</dbReference>
<reference evidence="2" key="2">
    <citation type="journal article" date="2021" name="PeerJ">
        <title>Extensive microbial diversity within the chicken gut microbiome revealed by metagenomics and culture.</title>
        <authorList>
            <person name="Gilroy R."/>
            <person name="Ravi A."/>
            <person name="Getino M."/>
            <person name="Pursley I."/>
            <person name="Horton D.L."/>
            <person name="Alikhan N.F."/>
            <person name="Baker D."/>
            <person name="Gharbi K."/>
            <person name="Hall N."/>
            <person name="Watson M."/>
            <person name="Adriaenssens E.M."/>
            <person name="Foster-Nyarko E."/>
            <person name="Jarju S."/>
            <person name="Secka A."/>
            <person name="Antonio M."/>
            <person name="Oren A."/>
            <person name="Chaudhuri R.R."/>
            <person name="La Ragione R."/>
            <person name="Hildebrand F."/>
            <person name="Pallen M.J."/>
        </authorList>
    </citation>
    <scope>NUCLEOTIDE SEQUENCE</scope>
    <source>
        <strain evidence="2">CHK190-19873</strain>
    </source>
</reference>
<dbReference type="AlphaFoldDB" id="A0A9D1ESG3"/>
<feature type="transmembrane region" description="Helical" evidence="1">
    <location>
        <begin position="117"/>
        <end position="139"/>
    </location>
</feature>
<accession>A0A9D1ESG3</accession>
<proteinExistence type="predicted"/>
<feature type="transmembrane region" description="Helical" evidence="1">
    <location>
        <begin position="28"/>
        <end position="50"/>
    </location>
</feature>
<protein>
    <submittedName>
        <fullName evidence="2">DUF3267 domain-containing protein</fullName>
    </submittedName>
</protein>
<feature type="transmembrane region" description="Helical" evidence="1">
    <location>
        <begin position="62"/>
        <end position="82"/>
    </location>
</feature>
<name>A0A9D1ESG3_9FIRM</name>
<keyword evidence="1" id="KW-0472">Membrane</keyword>
<keyword evidence="1" id="KW-1133">Transmembrane helix</keyword>
<dbReference type="EMBL" id="DVIQ01000039">
    <property type="protein sequence ID" value="HIS31420.1"/>
    <property type="molecule type" value="Genomic_DNA"/>
</dbReference>
<evidence type="ECO:0000313" key="3">
    <source>
        <dbReference type="Proteomes" id="UP000823935"/>
    </source>
</evidence>
<comment type="caution">
    <text evidence="2">The sequence shown here is derived from an EMBL/GenBank/DDBJ whole genome shotgun (WGS) entry which is preliminary data.</text>
</comment>
<dbReference type="Pfam" id="PF11667">
    <property type="entry name" value="DUF3267"/>
    <property type="match status" value="1"/>
</dbReference>
<evidence type="ECO:0000256" key="1">
    <source>
        <dbReference type="SAM" id="Phobius"/>
    </source>
</evidence>
<gene>
    <name evidence="2" type="ORF">IAB44_07730</name>
</gene>